<dbReference type="Proteomes" id="UP000719766">
    <property type="component" value="Unassembled WGS sequence"/>
</dbReference>
<name>A0A9P7ALD4_9AGAM</name>
<reference evidence="1" key="1">
    <citation type="journal article" date="2020" name="New Phytol.">
        <title>Comparative genomics reveals dynamic genome evolution in host specialist ectomycorrhizal fungi.</title>
        <authorList>
            <person name="Lofgren L.A."/>
            <person name="Nguyen N.H."/>
            <person name="Vilgalys R."/>
            <person name="Ruytinx J."/>
            <person name="Liao H.L."/>
            <person name="Branco S."/>
            <person name="Kuo A."/>
            <person name="LaButti K."/>
            <person name="Lipzen A."/>
            <person name="Andreopoulos W."/>
            <person name="Pangilinan J."/>
            <person name="Riley R."/>
            <person name="Hundley H."/>
            <person name="Na H."/>
            <person name="Barry K."/>
            <person name="Grigoriev I.V."/>
            <person name="Stajich J.E."/>
            <person name="Kennedy P.G."/>
        </authorList>
    </citation>
    <scope>NUCLEOTIDE SEQUENCE</scope>
    <source>
        <strain evidence="1">S12</strain>
    </source>
</reference>
<dbReference type="AlphaFoldDB" id="A0A9P7ALD4"/>
<sequence length="217" mass="24806">MAMRTIYYVRHDLSSKQLGLLHLKAEKQLLIMHASTPTYGFAITTSASVYVSNTFLFIILDTCTTCSCYLYHYALSPILIRRLMLVHVLTSAIGIPVNGHITCFRGLILLALSFAFDLDVQYIEVYKNEQLFAKVTDAIVDECMLYYHYVKSAWLGHHPLFFYVTCEHYIGVFSREHDIKPMVQEIHHAIYAEVKSLKDREKAVRSSVAAVPVHAQL</sequence>
<dbReference type="OrthoDB" id="2686508at2759"/>
<evidence type="ECO:0000313" key="2">
    <source>
        <dbReference type="Proteomes" id="UP000719766"/>
    </source>
</evidence>
<dbReference type="RefSeq" id="XP_041157698.1">
    <property type="nucleotide sequence ID" value="XM_041300395.1"/>
</dbReference>
<accession>A0A9P7ALD4</accession>
<evidence type="ECO:0000313" key="1">
    <source>
        <dbReference type="EMBL" id="KAG1790765.1"/>
    </source>
</evidence>
<dbReference type="EMBL" id="JABBWE010000047">
    <property type="protein sequence ID" value="KAG1790765.1"/>
    <property type="molecule type" value="Genomic_DNA"/>
</dbReference>
<keyword evidence="2" id="KW-1185">Reference proteome</keyword>
<comment type="caution">
    <text evidence="1">The sequence shown here is derived from an EMBL/GenBank/DDBJ whole genome shotgun (WGS) entry which is preliminary data.</text>
</comment>
<proteinExistence type="predicted"/>
<dbReference type="GeneID" id="64594159"/>
<organism evidence="1 2">
    <name type="scientific">Suillus plorans</name>
    <dbReference type="NCBI Taxonomy" id="116603"/>
    <lineage>
        <taxon>Eukaryota</taxon>
        <taxon>Fungi</taxon>
        <taxon>Dikarya</taxon>
        <taxon>Basidiomycota</taxon>
        <taxon>Agaricomycotina</taxon>
        <taxon>Agaricomycetes</taxon>
        <taxon>Agaricomycetidae</taxon>
        <taxon>Boletales</taxon>
        <taxon>Suillineae</taxon>
        <taxon>Suillaceae</taxon>
        <taxon>Suillus</taxon>
    </lineage>
</organism>
<protein>
    <submittedName>
        <fullName evidence="1">Uncharacterized protein</fullName>
    </submittedName>
</protein>
<gene>
    <name evidence="1" type="ORF">HD556DRAFT_1310314</name>
</gene>